<dbReference type="FunFam" id="3.40.50.2000:FF:000072">
    <property type="entry name" value="Glycosyl transferase"/>
    <property type="match status" value="1"/>
</dbReference>
<dbReference type="CDD" id="cd03784">
    <property type="entry name" value="GT1_Gtf-like"/>
    <property type="match status" value="1"/>
</dbReference>
<dbReference type="GO" id="GO:0016758">
    <property type="term" value="F:hexosyltransferase activity"/>
    <property type="evidence" value="ECO:0007669"/>
    <property type="project" value="UniProtKB-ARBA"/>
</dbReference>
<protein>
    <submittedName>
        <fullName evidence="2">UDP:flavonoid glycosyltransferase YjiC (YdhE family)</fullName>
    </submittedName>
</protein>
<dbReference type="CDD" id="cd04301">
    <property type="entry name" value="NAT_SF"/>
    <property type="match status" value="1"/>
</dbReference>
<name>A0A4R6DCU9_9MICO</name>
<dbReference type="InterPro" id="IPR010610">
    <property type="entry name" value="EryCIII-like_C"/>
</dbReference>
<dbReference type="SUPFAM" id="SSF55729">
    <property type="entry name" value="Acyl-CoA N-acyltransferases (Nat)"/>
    <property type="match status" value="1"/>
</dbReference>
<dbReference type="GO" id="GO:0016747">
    <property type="term" value="F:acyltransferase activity, transferring groups other than amino-acyl groups"/>
    <property type="evidence" value="ECO:0007669"/>
    <property type="project" value="InterPro"/>
</dbReference>
<gene>
    <name evidence="2" type="ORF">EDF64_11210</name>
</gene>
<dbReference type="InterPro" id="IPR050426">
    <property type="entry name" value="Glycosyltransferase_28"/>
</dbReference>
<dbReference type="InterPro" id="IPR000182">
    <property type="entry name" value="GNAT_dom"/>
</dbReference>
<dbReference type="Proteomes" id="UP000295764">
    <property type="component" value="Unassembled WGS sequence"/>
</dbReference>
<dbReference type="InterPro" id="IPR002213">
    <property type="entry name" value="UDP_glucos_trans"/>
</dbReference>
<dbReference type="Pfam" id="PF00583">
    <property type="entry name" value="Acetyltransf_1"/>
    <property type="match status" value="1"/>
</dbReference>
<evidence type="ECO:0000313" key="3">
    <source>
        <dbReference type="Proteomes" id="UP000295764"/>
    </source>
</evidence>
<keyword evidence="2" id="KW-0808">Transferase</keyword>
<feature type="domain" description="N-acetyltransferase" evidence="1">
    <location>
        <begin position="590"/>
        <end position="725"/>
    </location>
</feature>
<reference evidence="2 3" key="1">
    <citation type="submission" date="2019-03" db="EMBL/GenBank/DDBJ databases">
        <title>Genomic analyses of the natural microbiome of Caenorhabditis elegans.</title>
        <authorList>
            <person name="Samuel B."/>
        </authorList>
    </citation>
    <scope>NUCLEOTIDE SEQUENCE [LARGE SCALE GENOMIC DNA]</scope>
    <source>
        <strain evidence="2 3">JUb65</strain>
    </source>
</reference>
<dbReference type="GO" id="GO:0008194">
    <property type="term" value="F:UDP-glycosyltransferase activity"/>
    <property type="evidence" value="ECO:0007669"/>
    <property type="project" value="InterPro"/>
</dbReference>
<sequence length="725" mass="77439">MPSFLLCSPPVHGHVTPVIELGRGLVERGDAVTVLTGRRYEDAVLRSGLAFAPLPAEVDFDDSDLDAWLPGRGKAKGLAAVRQDMIGMFARVLPGQWRAVAALLASQRFDGIIGDATFTGLAPYASRPAAERLPVVGVSPVPVVLTSVDTGPFGLALSPARSVIGRLRNRALNPIVLRGPLGPIGVAVDEALAEVGEPPATMPFSDYPYRSYDRLFQLSIAELEYPRRELPETVRFVGPLRRRKGVRADGLPAWWGDLDSDRPVVHVSQGTMDNRDLGRLVVPTLRALADEDVLVVVATGGRPVDEVVRAVGGRLPSNARVEEYLPYDELLPRCDAFVTNGGFGGVQRALAAGVPLVVAGSTEDKPEIAARVQWAGCGIDLRTGTPTPGRVRAAVRRVLSDGILRRRSAVLRDRMDALPDPVDIVRDALIELAAAGSAGDANGPSRLPNERPSVSLRTLPIADVQQIEQAEADYFLRFLAGASAPDREALGIRTARYGGATAAAMASDPTGYWSKSIGLGFDVPLDRAVLTDVLAFFRASGRQSALVAVAPQVLPDDWDAICAELGLTASPSWAKFACPVDEFVPGETDLDVRELTAHDTAAWARIIREAFGMTDPDLTPMLRGVFDDPEARVFGAWDGDELVGAGAVHVVGEVASINTGGTLPSHRNRGVQAAILTARHAAAVEAGCRLLAAETGLSTSNPSYRNLVRSGFTHHYDRTNWLWNA</sequence>
<comment type="caution">
    <text evidence="2">The sequence shown here is derived from an EMBL/GenBank/DDBJ whole genome shotgun (WGS) entry which is preliminary data.</text>
</comment>
<dbReference type="Gene3D" id="3.40.630.30">
    <property type="match status" value="1"/>
</dbReference>
<dbReference type="EMBL" id="SNVW01000012">
    <property type="protein sequence ID" value="TDN42367.1"/>
    <property type="molecule type" value="Genomic_DNA"/>
</dbReference>
<dbReference type="Gene3D" id="3.40.50.2000">
    <property type="entry name" value="Glycogen Phosphorylase B"/>
    <property type="match status" value="2"/>
</dbReference>
<dbReference type="RefSeq" id="WP_208108920.1">
    <property type="nucleotide sequence ID" value="NZ_SNVW01000012.1"/>
</dbReference>
<organism evidence="2 3">
    <name type="scientific">Curtobacterium flaccumfaciens</name>
    <dbReference type="NCBI Taxonomy" id="2035"/>
    <lineage>
        <taxon>Bacteria</taxon>
        <taxon>Bacillati</taxon>
        <taxon>Actinomycetota</taxon>
        <taxon>Actinomycetes</taxon>
        <taxon>Micrococcales</taxon>
        <taxon>Microbacteriaceae</taxon>
        <taxon>Curtobacterium</taxon>
    </lineage>
</organism>
<dbReference type="Pfam" id="PF06722">
    <property type="entry name" value="EryCIII-like_C"/>
    <property type="match status" value="1"/>
</dbReference>
<dbReference type="PROSITE" id="PS51186">
    <property type="entry name" value="GNAT"/>
    <property type="match status" value="1"/>
</dbReference>
<evidence type="ECO:0000259" key="1">
    <source>
        <dbReference type="PROSITE" id="PS51186"/>
    </source>
</evidence>
<dbReference type="InterPro" id="IPR016181">
    <property type="entry name" value="Acyl_CoA_acyltransferase"/>
</dbReference>
<evidence type="ECO:0000313" key="2">
    <source>
        <dbReference type="EMBL" id="TDN42367.1"/>
    </source>
</evidence>
<dbReference type="PANTHER" id="PTHR48050:SF13">
    <property type="entry name" value="STEROL 3-BETA-GLUCOSYLTRANSFERASE UGT80A2"/>
    <property type="match status" value="1"/>
</dbReference>
<dbReference type="GO" id="GO:0017000">
    <property type="term" value="P:antibiotic biosynthetic process"/>
    <property type="evidence" value="ECO:0007669"/>
    <property type="project" value="UniProtKB-ARBA"/>
</dbReference>
<dbReference type="AlphaFoldDB" id="A0A4R6DCU9"/>
<proteinExistence type="predicted"/>
<dbReference type="SUPFAM" id="SSF53756">
    <property type="entry name" value="UDP-Glycosyltransferase/glycogen phosphorylase"/>
    <property type="match status" value="1"/>
</dbReference>
<dbReference type="PANTHER" id="PTHR48050">
    <property type="entry name" value="STEROL 3-BETA-GLUCOSYLTRANSFERASE"/>
    <property type="match status" value="1"/>
</dbReference>
<accession>A0A4R6DCU9</accession>